<dbReference type="Gene3D" id="3.30.930.10">
    <property type="entry name" value="Bira Bifunctional Protein, Domain 2"/>
    <property type="match status" value="1"/>
</dbReference>
<gene>
    <name evidence="13" type="ORF">AUJ77_00840</name>
</gene>
<evidence type="ECO:0000256" key="10">
    <source>
        <dbReference type="ARBA" id="ARBA00023146"/>
    </source>
</evidence>
<reference evidence="13 14" key="1">
    <citation type="journal article" date="2016" name="Environ. Microbiol.">
        <title>Genomic resolution of a cold subsurface aquifer community provides metabolic insights for novel microbes adapted to high CO concentrations.</title>
        <authorList>
            <person name="Probst A.J."/>
            <person name="Castelle C.J."/>
            <person name="Singh A."/>
            <person name="Brown C.T."/>
            <person name="Anantharaman K."/>
            <person name="Sharon I."/>
            <person name="Hug L.A."/>
            <person name="Burstein D."/>
            <person name="Emerson J.B."/>
            <person name="Thomas B.C."/>
            <person name="Banfield J.F."/>
        </authorList>
    </citation>
    <scope>NUCLEOTIDE SEQUENCE [LARGE SCALE GENOMIC DNA]</scope>
    <source>
        <strain evidence="13">CG1_02_43_90</strain>
    </source>
</reference>
<keyword evidence="9" id="KW-0648">Protein biosynthesis</keyword>
<evidence type="ECO:0000256" key="1">
    <source>
        <dbReference type="ARBA" id="ARBA00004496"/>
    </source>
</evidence>
<dbReference type="AlphaFoldDB" id="A0A1J4V4V8"/>
<evidence type="ECO:0000256" key="4">
    <source>
        <dbReference type="ARBA" id="ARBA00022598"/>
    </source>
</evidence>
<keyword evidence="7" id="KW-0067">ATP-binding</keyword>
<keyword evidence="6" id="KW-0547">Nucleotide-binding</keyword>
<dbReference type="EMBL" id="MNVN01000009">
    <property type="protein sequence ID" value="OIO31032.1"/>
    <property type="molecule type" value="Genomic_DNA"/>
</dbReference>
<protein>
    <recommendedName>
        <fullName evidence="2">phenylalanine--tRNA ligase</fullName>
        <ecNumber evidence="2">6.1.1.20</ecNumber>
    </recommendedName>
</protein>
<dbReference type="SUPFAM" id="SSF55681">
    <property type="entry name" value="Class II aaRS and biotin synthetases"/>
    <property type="match status" value="1"/>
</dbReference>
<dbReference type="PROSITE" id="PS50862">
    <property type="entry name" value="AA_TRNA_LIGASE_II"/>
    <property type="match status" value="1"/>
</dbReference>
<dbReference type="InterPro" id="IPR045864">
    <property type="entry name" value="aa-tRNA-synth_II/BPL/LPL"/>
</dbReference>
<evidence type="ECO:0000256" key="11">
    <source>
        <dbReference type="ARBA" id="ARBA00049255"/>
    </source>
</evidence>
<dbReference type="NCBIfam" id="TIGR00468">
    <property type="entry name" value="pheS"/>
    <property type="match status" value="1"/>
</dbReference>
<dbReference type="PANTHER" id="PTHR11538">
    <property type="entry name" value="PHENYLALANYL-TRNA SYNTHETASE"/>
    <property type="match status" value="1"/>
</dbReference>
<dbReference type="InterPro" id="IPR006195">
    <property type="entry name" value="aa-tRNA-synth_II"/>
</dbReference>
<keyword evidence="5" id="KW-0479">Metal-binding</keyword>
<organism evidence="13 14">
    <name type="scientific">Candidatus Nomurabacteria bacterium CG1_02_43_90</name>
    <dbReference type="NCBI Taxonomy" id="1805281"/>
    <lineage>
        <taxon>Bacteria</taxon>
        <taxon>Candidatus Nomuraibacteriota</taxon>
    </lineage>
</organism>
<evidence type="ECO:0000259" key="12">
    <source>
        <dbReference type="PROSITE" id="PS50862"/>
    </source>
</evidence>
<dbReference type="InterPro" id="IPR002319">
    <property type="entry name" value="Phenylalanyl-tRNA_Synthase"/>
</dbReference>
<comment type="caution">
    <text evidence="13">The sequence shown here is derived from an EMBL/GenBank/DDBJ whole genome shotgun (WGS) entry which is preliminary data.</text>
</comment>
<dbReference type="EC" id="6.1.1.20" evidence="2"/>
<dbReference type="PANTHER" id="PTHR11538:SF41">
    <property type="entry name" value="PHENYLALANINE--TRNA LIGASE, MITOCHONDRIAL"/>
    <property type="match status" value="1"/>
</dbReference>
<evidence type="ECO:0000313" key="13">
    <source>
        <dbReference type="EMBL" id="OIO31032.1"/>
    </source>
</evidence>
<keyword evidence="3" id="KW-0963">Cytoplasm</keyword>
<evidence type="ECO:0000256" key="5">
    <source>
        <dbReference type="ARBA" id="ARBA00022723"/>
    </source>
</evidence>
<dbReference type="GO" id="GO:0004826">
    <property type="term" value="F:phenylalanine-tRNA ligase activity"/>
    <property type="evidence" value="ECO:0007669"/>
    <property type="project" value="UniProtKB-EC"/>
</dbReference>
<name>A0A1J4V4V8_9BACT</name>
<comment type="subcellular location">
    <subcellularLocation>
        <location evidence="1">Cytoplasm</location>
    </subcellularLocation>
</comment>
<dbReference type="InterPro" id="IPR004529">
    <property type="entry name" value="Phe-tRNA-synth_IIc_asu"/>
</dbReference>
<evidence type="ECO:0000256" key="9">
    <source>
        <dbReference type="ARBA" id="ARBA00022917"/>
    </source>
</evidence>
<dbReference type="GO" id="GO:0000049">
    <property type="term" value="F:tRNA binding"/>
    <property type="evidence" value="ECO:0007669"/>
    <property type="project" value="InterPro"/>
</dbReference>
<dbReference type="GO" id="GO:0005524">
    <property type="term" value="F:ATP binding"/>
    <property type="evidence" value="ECO:0007669"/>
    <property type="project" value="UniProtKB-KW"/>
</dbReference>
<dbReference type="GO" id="GO:0005737">
    <property type="term" value="C:cytoplasm"/>
    <property type="evidence" value="ECO:0007669"/>
    <property type="project" value="UniProtKB-SubCell"/>
</dbReference>
<proteinExistence type="predicted"/>
<comment type="catalytic activity">
    <reaction evidence="11">
        <text>tRNA(Phe) + L-phenylalanine + ATP = L-phenylalanyl-tRNA(Phe) + AMP + diphosphate + H(+)</text>
        <dbReference type="Rhea" id="RHEA:19413"/>
        <dbReference type="Rhea" id="RHEA-COMP:9668"/>
        <dbReference type="Rhea" id="RHEA-COMP:9699"/>
        <dbReference type="ChEBI" id="CHEBI:15378"/>
        <dbReference type="ChEBI" id="CHEBI:30616"/>
        <dbReference type="ChEBI" id="CHEBI:33019"/>
        <dbReference type="ChEBI" id="CHEBI:58095"/>
        <dbReference type="ChEBI" id="CHEBI:78442"/>
        <dbReference type="ChEBI" id="CHEBI:78531"/>
        <dbReference type="ChEBI" id="CHEBI:456215"/>
        <dbReference type="EC" id="6.1.1.20"/>
    </reaction>
</comment>
<evidence type="ECO:0000256" key="2">
    <source>
        <dbReference type="ARBA" id="ARBA00012814"/>
    </source>
</evidence>
<evidence type="ECO:0000256" key="6">
    <source>
        <dbReference type="ARBA" id="ARBA00022741"/>
    </source>
</evidence>
<sequence length="263" mass="29882">MDIMEVNKGHLHPITILTDRIAQIFTDMGFDVADGPEMETEWNNFDALNVPRNHPSRDMQDTFWLKKEKEQDRLGRPMGFVLRTHTSSIQIREMEKWAHLTDEDKKAQPLALIVPGKVFRNEATDATHEAQFHQVEGLLVGEGVSLANLKAVLEAFFSKLFERDTTIRMRSSFFPFVEPGVEFDMQCFKCGGTGCNVCKQTGWIEIGGAGMVHPNVLNNCGINNRNYQGFAFGCGMDRLAMLKWGIDDIRFLYNGDLRVVSQF</sequence>
<keyword evidence="4 13" id="KW-0436">Ligase</keyword>
<evidence type="ECO:0000313" key="14">
    <source>
        <dbReference type="Proteomes" id="UP000181992"/>
    </source>
</evidence>
<dbReference type="Pfam" id="PF01409">
    <property type="entry name" value="tRNA-synt_2d"/>
    <property type="match status" value="1"/>
</dbReference>
<evidence type="ECO:0000256" key="8">
    <source>
        <dbReference type="ARBA" id="ARBA00022842"/>
    </source>
</evidence>
<evidence type="ECO:0000256" key="7">
    <source>
        <dbReference type="ARBA" id="ARBA00022840"/>
    </source>
</evidence>
<dbReference type="GO" id="GO:0046872">
    <property type="term" value="F:metal ion binding"/>
    <property type="evidence" value="ECO:0007669"/>
    <property type="project" value="UniProtKB-KW"/>
</dbReference>
<accession>A0A1J4V4V8</accession>
<feature type="domain" description="Aminoacyl-transfer RNA synthetases class-II family profile" evidence="12">
    <location>
        <begin position="23"/>
        <end position="242"/>
    </location>
</feature>
<dbReference type="Proteomes" id="UP000181992">
    <property type="component" value="Unassembled WGS sequence"/>
</dbReference>
<dbReference type="GO" id="GO:0006432">
    <property type="term" value="P:phenylalanyl-tRNA aminoacylation"/>
    <property type="evidence" value="ECO:0007669"/>
    <property type="project" value="InterPro"/>
</dbReference>
<keyword evidence="10" id="KW-0030">Aminoacyl-tRNA synthetase</keyword>
<dbReference type="CDD" id="cd00496">
    <property type="entry name" value="PheRS_alpha_core"/>
    <property type="match status" value="1"/>
</dbReference>
<dbReference type="STRING" id="1805281.AUJ77_00840"/>
<keyword evidence="8" id="KW-0460">Magnesium</keyword>
<evidence type="ECO:0000256" key="3">
    <source>
        <dbReference type="ARBA" id="ARBA00022490"/>
    </source>
</evidence>